<evidence type="ECO:0000313" key="3">
    <source>
        <dbReference type="Proteomes" id="UP000199695"/>
    </source>
</evidence>
<proteinExistence type="predicted"/>
<sequence>MGDSYRLVRIEDAEIKISNPHKLLFPKAGITKWDFILACTRLAPLLLPYCKNRLLTTIRYPDGAGQPSFYQKNAPHHRPDWVQTEREGEIEYILLNNTPTLIWLANLACLEFHVSFHTANHPDYPTELVMDLDPSVDDFSRVVEVALLTRQVLHQMNLDGVIKTSGASGLQIYVPIEPRYRYEQTRKVNHFIARYLAERHPSLITLERKVHHRGDKVYFDYLQHWRNKTLVAPYSPRATPEATVSTPVGWEEVNESLSPKQWTLETIFDRLKQRGDLFEPVTRGPGYRLDPILQFMDRHRL</sequence>
<dbReference type="STRING" id="1173111.SAMN05444955_108137"/>
<dbReference type="InterPro" id="IPR014145">
    <property type="entry name" value="LigD_pol_dom"/>
</dbReference>
<gene>
    <name evidence="2" type="ORF">SAMN05444955_108137</name>
</gene>
<reference evidence="2 3" key="1">
    <citation type="submission" date="2016-10" db="EMBL/GenBank/DDBJ databases">
        <authorList>
            <person name="de Groot N.N."/>
        </authorList>
    </citation>
    <scope>NUCLEOTIDE SEQUENCE [LARGE SCALE GENOMIC DNA]</scope>
    <source>
        <strain evidence="2 3">DSM 46701</strain>
    </source>
</reference>
<dbReference type="OrthoDB" id="9802472at2"/>
<dbReference type="Proteomes" id="UP000199695">
    <property type="component" value="Unassembled WGS sequence"/>
</dbReference>
<dbReference type="NCBIfam" id="TIGR02778">
    <property type="entry name" value="ligD_pol"/>
    <property type="match status" value="1"/>
</dbReference>
<dbReference type="EMBL" id="FOCQ01000008">
    <property type="protein sequence ID" value="SEN29601.1"/>
    <property type="molecule type" value="Genomic_DNA"/>
</dbReference>
<evidence type="ECO:0000313" key="2">
    <source>
        <dbReference type="EMBL" id="SEN29601.1"/>
    </source>
</evidence>
<feature type="domain" description="DNA ligase D polymerase" evidence="1">
    <location>
        <begin position="31"/>
        <end position="278"/>
    </location>
</feature>
<name>A0A1H8FCI7_9BACL</name>
<accession>A0A1H8FCI7</accession>
<keyword evidence="3" id="KW-1185">Reference proteome</keyword>
<dbReference type="InterPro" id="IPR052171">
    <property type="entry name" value="NHEJ_LigD"/>
</dbReference>
<organism evidence="2 3">
    <name type="scientific">Lihuaxuella thermophila</name>
    <dbReference type="NCBI Taxonomy" id="1173111"/>
    <lineage>
        <taxon>Bacteria</taxon>
        <taxon>Bacillati</taxon>
        <taxon>Bacillota</taxon>
        <taxon>Bacilli</taxon>
        <taxon>Bacillales</taxon>
        <taxon>Thermoactinomycetaceae</taxon>
        <taxon>Lihuaxuella</taxon>
    </lineage>
</organism>
<dbReference type="RefSeq" id="WP_089968656.1">
    <property type="nucleotide sequence ID" value="NZ_FOCQ01000008.1"/>
</dbReference>
<dbReference type="PANTHER" id="PTHR42705:SF2">
    <property type="entry name" value="BIFUNCTIONAL NON-HOMOLOGOUS END JOINING PROTEIN LIGD"/>
    <property type="match status" value="1"/>
</dbReference>
<dbReference type="Gene3D" id="3.90.920.10">
    <property type="entry name" value="DNA primase, PRIM domain"/>
    <property type="match status" value="1"/>
</dbReference>
<dbReference type="Pfam" id="PF21686">
    <property type="entry name" value="LigD_Prim-Pol"/>
    <property type="match status" value="1"/>
</dbReference>
<dbReference type="PANTHER" id="PTHR42705">
    <property type="entry name" value="BIFUNCTIONAL NON-HOMOLOGOUS END JOINING PROTEIN LIGD"/>
    <property type="match status" value="1"/>
</dbReference>
<dbReference type="AlphaFoldDB" id="A0A1H8FCI7"/>
<evidence type="ECO:0000259" key="1">
    <source>
        <dbReference type="Pfam" id="PF21686"/>
    </source>
</evidence>
<dbReference type="CDD" id="cd04861">
    <property type="entry name" value="LigD_Pol_like"/>
    <property type="match status" value="1"/>
</dbReference>
<protein>
    <submittedName>
        <fullName evidence="2">Bifunctional non-homologous end joining protein LigD</fullName>
    </submittedName>
</protein>